<evidence type="ECO:0000313" key="3">
    <source>
        <dbReference type="Proteomes" id="UP000030762"/>
    </source>
</evidence>
<dbReference type="InterPro" id="IPR001810">
    <property type="entry name" value="F-box_dom"/>
</dbReference>
<dbReference type="RefSeq" id="XP_008615433.1">
    <property type="nucleotide sequence ID" value="XM_008617211.1"/>
</dbReference>
<dbReference type="OMA" id="RWMNRTH"/>
<dbReference type="InterPro" id="IPR036047">
    <property type="entry name" value="F-box-like_dom_sf"/>
</dbReference>
<evidence type="ECO:0000259" key="1">
    <source>
        <dbReference type="PROSITE" id="PS50181"/>
    </source>
</evidence>
<keyword evidence="3" id="KW-1185">Reference proteome</keyword>
<name>T0PZK9_SAPDV</name>
<sequence>MLADLPDVCRQRLYVYLEARDLGRVSSTCRTLRDAKAPSMHDHWRRLVERDILRVPVAVPRTCTLQRRNAFSDLDIHCSNQDDDDGAAAKRCSFQDKLVSARTSCGVDADEEKKWSIKPMRALSWPAMYRVCILKVHALHNDDLRFQEEMRLLQDLKRERGRLKDLFPASTKHMKAHDGSRRAAPLSCVKFLNKTTRRFLALPQSSGSNNQKAEHHAELARVEEIIKEYTSSTFSMRVQLRKDYRKLQGYLLTARLALHDTTTTH</sequence>
<dbReference type="eggNOG" id="ENOG502SXTG">
    <property type="taxonomic scope" value="Eukaryota"/>
</dbReference>
<proteinExistence type="predicted"/>
<evidence type="ECO:0000313" key="2">
    <source>
        <dbReference type="EMBL" id="EQC30994.1"/>
    </source>
</evidence>
<dbReference type="Proteomes" id="UP000030762">
    <property type="component" value="Unassembled WGS sequence"/>
</dbReference>
<dbReference type="GeneID" id="19951909"/>
<dbReference type="CDD" id="cd09917">
    <property type="entry name" value="F-box_SF"/>
    <property type="match status" value="1"/>
</dbReference>
<feature type="domain" description="F-box" evidence="1">
    <location>
        <begin position="1"/>
        <end position="47"/>
    </location>
</feature>
<dbReference type="SUPFAM" id="SSF81383">
    <property type="entry name" value="F-box domain"/>
    <property type="match status" value="1"/>
</dbReference>
<accession>T0PZK9</accession>
<gene>
    <name evidence="2" type="ORF">SDRG_11182</name>
</gene>
<protein>
    <recommendedName>
        <fullName evidence="1">F-box domain-containing protein</fullName>
    </recommendedName>
</protein>
<dbReference type="OrthoDB" id="62801at2759"/>
<dbReference type="VEuPathDB" id="FungiDB:SDRG_11182"/>
<dbReference type="PROSITE" id="PS50181">
    <property type="entry name" value="FBOX"/>
    <property type="match status" value="1"/>
</dbReference>
<reference evidence="2 3" key="1">
    <citation type="submission" date="2012-04" db="EMBL/GenBank/DDBJ databases">
        <title>The Genome Sequence of Saprolegnia declina VS20.</title>
        <authorList>
            <consortium name="The Broad Institute Genome Sequencing Platform"/>
            <person name="Russ C."/>
            <person name="Nusbaum C."/>
            <person name="Tyler B."/>
            <person name="van West P."/>
            <person name="Dieguez-Uribeondo J."/>
            <person name="de Bruijn I."/>
            <person name="Tripathy S."/>
            <person name="Jiang R."/>
            <person name="Young S.K."/>
            <person name="Zeng Q."/>
            <person name="Gargeya S."/>
            <person name="Fitzgerald M."/>
            <person name="Haas B."/>
            <person name="Abouelleil A."/>
            <person name="Alvarado L."/>
            <person name="Arachchi H.M."/>
            <person name="Berlin A."/>
            <person name="Chapman S.B."/>
            <person name="Goldberg J."/>
            <person name="Griggs A."/>
            <person name="Gujja S."/>
            <person name="Hansen M."/>
            <person name="Howarth C."/>
            <person name="Imamovic A."/>
            <person name="Larimer J."/>
            <person name="McCowen C."/>
            <person name="Montmayeur A."/>
            <person name="Murphy C."/>
            <person name="Neiman D."/>
            <person name="Pearson M."/>
            <person name="Priest M."/>
            <person name="Roberts A."/>
            <person name="Saif S."/>
            <person name="Shea T."/>
            <person name="Sisk P."/>
            <person name="Sykes S."/>
            <person name="Wortman J."/>
            <person name="Nusbaum C."/>
            <person name="Birren B."/>
        </authorList>
    </citation>
    <scope>NUCLEOTIDE SEQUENCE [LARGE SCALE GENOMIC DNA]</scope>
    <source>
        <strain evidence="2 3">VS20</strain>
    </source>
</reference>
<dbReference type="AlphaFoldDB" id="T0PZK9"/>
<dbReference type="EMBL" id="JH767171">
    <property type="protein sequence ID" value="EQC30994.1"/>
    <property type="molecule type" value="Genomic_DNA"/>
</dbReference>
<organism evidence="2 3">
    <name type="scientific">Saprolegnia diclina (strain VS20)</name>
    <dbReference type="NCBI Taxonomy" id="1156394"/>
    <lineage>
        <taxon>Eukaryota</taxon>
        <taxon>Sar</taxon>
        <taxon>Stramenopiles</taxon>
        <taxon>Oomycota</taxon>
        <taxon>Saprolegniomycetes</taxon>
        <taxon>Saprolegniales</taxon>
        <taxon>Saprolegniaceae</taxon>
        <taxon>Saprolegnia</taxon>
    </lineage>
</organism>
<dbReference type="InParanoid" id="T0PZK9"/>